<accession>A0A2P2QPC0</accession>
<reference evidence="1" key="1">
    <citation type="submission" date="2018-02" db="EMBL/GenBank/DDBJ databases">
        <title>Rhizophora mucronata_Transcriptome.</title>
        <authorList>
            <person name="Meera S.P."/>
            <person name="Sreeshan A."/>
            <person name="Augustine A."/>
        </authorList>
    </citation>
    <scope>NUCLEOTIDE SEQUENCE</scope>
    <source>
        <tissue evidence="1">Leaf</tissue>
    </source>
</reference>
<evidence type="ECO:0000313" key="1">
    <source>
        <dbReference type="EMBL" id="MBX68872.1"/>
    </source>
</evidence>
<dbReference type="AlphaFoldDB" id="A0A2P2QPC0"/>
<protein>
    <submittedName>
        <fullName evidence="1">Uncharacterized protein</fullName>
    </submittedName>
</protein>
<organism evidence="1">
    <name type="scientific">Rhizophora mucronata</name>
    <name type="common">Asiatic mangrove</name>
    <dbReference type="NCBI Taxonomy" id="61149"/>
    <lineage>
        <taxon>Eukaryota</taxon>
        <taxon>Viridiplantae</taxon>
        <taxon>Streptophyta</taxon>
        <taxon>Embryophyta</taxon>
        <taxon>Tracheophyta</taxon>
        <taxon>Spermatophyta</taxon>
        <taxon>Magnoliopsida</taxon>
        <taxon>eudicotyledons</taxon>
        <taxon>Gunneridae</taxon>
        <taxon>Pentapetalae</taxon>
        <taxon>rosids</taxon>
        <taxon>fabids</taxon>
        <taxon>Malpighiales</taxon>
        <taxon>Rhizophoraceae</taxon>
        <taxon>Rhizophora</taxon>
    </lineage>
</organism>
<sequence>MILKTTWDFSPSSTTPQGKNFMLIAIFHDSIKMNEENS</sequence>
<proteinExistence type="predicted"/>
<name>A0A2P2QPC0_RHIMU</name>
<dbReference type="EMBL" id="GGEC01088388">
    <property type="protein sequence ID" value="MBX68872.1"/>
    <property type="molecule type" value="Transcribed_RNA"/>
</dbReference>